<keyword evidence="2" id="KW-1185">Reference proteome</keyword>
<evidence type="ECO:0000313" key="1">
    <source>
        <dbReference type="EMBL" id="GFS80555.1"/>
    </source>
</evidence>
<organism evidence="1 2">
    <name type="scientific">Nephila pilipes</name>
    <name type="common">Giant wood spider</name>
    <name type="synonym">Nephila maculata</name>
    <dbReference type="NCBI Taxonomy" id="299642"/>
    <lineage>
        <taxon>Eukaryota</taxon>
        <taxon>Metazoa</taxon>
        <taxon>Ecdysozoa</taxon>
        <taxon>Arthropoda</taxon>
        <taxon>Chelicerata</taxon>
        <taxon>Arachnida</taxon>
        <taxon>Araneae</taxon>
        <taxon>Araneomorphae</taxon>
        <taxon>Entelegynae</taxon>
        <taxon>Araneoidea</taxon>
        <taxon>Nephilidae</taxon>
        <taxon>Nephila</taxon>
    </lineage>
</organism>
<dbReference type="AlphaFoldDB" id="A0A8X6MVT1"/>
<proteinExistence type="predicted"/>
<sequence>MMHRPINEGSATQEWNFHSDQSFHNFEDEIPPFSHLSVQCFEPAWVLRHYTSVISFLISPVKIQGFVPYVLSFRGLVVSMVKKDSILWIFWRSFSSWIFTE</sequence>
<evidence type="ECO:0000313" key="2">
    <source>
        <dbReference type="Proteomes" id="UP000887013"/>
    </source>
</evidence>
<accession>A0A8X6MVT1</accession>
<dbReference type="EMBL" id="BMAW01051451">
    <property type="protein sequence ID" value="GFS80555.1"/>
    <property type="molecule type" value="Genomic_DNA"/>
</dbReference>
<gene>
    <name evidence="1" type="ORF">NPIL_63421</name>
</gene>
<name>A0A8X6MVT1_NEPPI</name>
<reference evidence="1" key="1">
    <citation type="submission" date="2020-08" db="EMBL/GenBank/DDBJ databases">
        <title>Multicomponent nature underlies the extraordinary mechanical properties of spider dragline silk.</title>
        <authorList>
            <person name="Kono N."/>
            <person name="Nakamura H."/>
            <person name="Mori M."/>
            <person name="Yoshida Y."/>
            <person name="Ohtoshi R."/>
            <person name="Malay A.D."/>
            <person name="Moran D.A.P."/>
            <person name="Tomita M."/>
            <person name="Numata K."/>
            <person name="Arakawa K."/>
        </authorList>
    </citation>
    <scope>NUCLEOTIDE SEQUENCE</scope>
</reference>
<comment type="caution">
    <text evidence="1">The sequence shown here is derived from an EMBL/GenBank/DDBJ whole genome shotgun (WGS) entry which is preliminary data.</text>
</comment>
<dbReference type="Proteomes" id="UP000887013">
    <property type="component" value="Unassembled WGS sequence"/>
</dbReference>
<protein>
    <submittedName>
        <fullName evidence="1">Uncharacterized protein</fullName>
    </submittedName>
</protein>